<evidence type="ECO:0000313" key="6">
    <source>
        <dbReference type="Proteomes" id="UP000663828"/>
    </source>
</evidence>
<dbReference type="PROSITE" id="PS50800">
    <property type="entry name" value="SAP"/>
    <property type="match status" value="1"/>
</dbReference>
<dbReference type="Proteomes" id="UP000663828">
    <property type="component" value="Unassembled WGS sequence"/>
</dbReference>
<protein>
    <recommendedName>
        <fullName evidence="7">SAP domain-containing protein</fullName>
    </recommendedName>
</protein>
<feature type="compositionally biased region" description="Polar residues" evidence="2">
    <location>
        <begin position="498"/>
        <end position="517"/>
    </location>
</feature>
<dbReference type="GO" id="GO:0008380">
    <property type="term" value="P:RNA splicing"/>
    <property type="evidence" value="ECO:0007669"/>
    <property type="project" value="TreeGrafter"/>
</dbReference>
<comment type="caution">
    <text evidence="5">The sequence shown here is derived from an EMBL/GenBank/DDBJ whole genome shotgun (WGS) entry which is preliminary data.</text>
</comment>
<dbReference type="Gene3D" id="1.10.720.30">
    <property type="entry name" value="SAP domain"/>
    <property type="match status" value="1"/>
</dbReference>
<dbReference type="GO" id="GO:0071011">
    <property type="term" value="C:precatalytic spliceosome"/>
    <property type="evidence" value="ECO:0007669"/>
    <property type="project" value="TreeGrafter"/>
</dbReference>
<feature type="compositionally biased region" description="Acidic residues" evidence="2">
    <location>
        <begin position="538"/>
        <end position="547"/>
    </location>
</feature>
<keyword evidence="1" id="KW-0694">RNA-binding</keyword>
<dbReference type="Gene3D" id="3.30.70.330">
    <property type="match status" value="1"/>
</dbReference>
<feature type="compositionally biased region" description="Basic and acidic residues" evidence="2">
    <location>
        <begin position="212"/>
        <end position="222"/>
    </location>
</feature>
<dbReference type="InterPro" id="IPR003034">
    <property type="entry name" value="SAP_dom"/>
</dbReference>
<feature type="region of interest" description="Disordered" evidence="2">
    <location>
        <begin position="101"/>
        <end position="137"/>
    </location>
</feature>
<dbReference type="GO" id="GO:0061574">
    <property type="term" value="C:ASAP complex"/>
    <property type="evidence" value="ECO:0007669"/>
    <property type="project" value="TreeGrafter"/>
</dbReference>
<dbReference type="InterPro" id="IPR000504">
    <property type="entry name" value="RRM_dom"/>
</dbReference>
<evidence type="ECO:0000313" key="5">
    <source>
        <dbReference type="EMBL" id="CAF1469457.1"/>
    </source>
</evidence>
<dbReference type="Pfam" id="PF02037">
    <property type="entry name" value="SAP"/>
    <property type="match status" value="1"/>
</dbReference>
<dbReference type="InterPro" id="IPR012677">
    <property type="entry name" value="Nucleotide-bd_a/b_plait_sf"/>
</dbReference>
<organism evidence="5 6">
    <name type="scientific">Adineta ricciae</name>
    <name type="common">Rotifer</name>
    <dbReference type="NCBI Taxonomy" id="249248"/>
    <lineage>
        <taxon>Eukaryota</taxon>
        <taxon>Metazoa</taxon>
        <taxon>Spiralia</taxon>
        <taxon>Gnathifera</taxon>
        <taxon>Rotifera</taxon>
        <taxon>Eurotatoria</taxon>
        <taxon>Bdelloidea</taxon>
        <taxon>Adinetida</taxon>
        <taxon>Adinetidae</taxon>
        <taxon>Adineta</taxon>
    </lineage>
</organism>
<proteinExistence type="predicted"/>
<dbReference type="InterPro" id="IPR034257">
    <property type="entry name" value="Acinus_RRM"/>
</dbReference>
<feature type="region of interest" description="Disordered" evidence="2">
    <location>
        <begin position="498"/>
        <end position="562"/>
    </location>
</feature>
<evidence type="ECO:0008006" key="7">
    <source>
        <dbReference type="Google" id="ProtNLM"/>
    </source>
</evidence>
<dbReference type="PROSITE" id="PS50102">
    <property type="entry name" value="RRM"/>
    <property type="match status" value="1"/>
</dbReference>
<gene>
    <name evidence="5" type="ORF">XAT740_LOCUS37890</name>
</gene>
<feature type="compositionally biased region" description="Polar residues" evidence="2">
    <location>
        <begin position="224"/>
        <end position="244"/>
    </location>
</feature>
<dbReference type="EMBL" id="CAJNOR010004031">
    <property type="protein sequence ID" value="CAF1469457.1"/>
    <property type="molecule type" value="Genomic_DNA"/>
</dbReference>
<dbReference type="GO" id="GO:0003723">
    <property type="term" value="F:RNA binding"/>
    <property type="evidence" value="ECO:0007669"/>
    <property type="project" value="UniProtKB-UniRule"/>
</dbReference>
<name>A0A815QZV1_ADIRI</name>
<dbReference type="InterPro" id="IPR035979">
    <property type="entry name" value="RBD_domain_sf"/>
</dbReference>
<dbReference type="SUPFAM" id="SSF54928">
    <property type="entry name" value="RNA-binding domain, RBD"/>
    <property type="match status" value="1"/>
</dbReference>
<dbReference type="SUPFAM" id="SSF68906">
    <property type="entry name" value="SAP domain"/>
    <property type="match status" value="1"/>
</dbReference>
<evidence type="ECO:0000256" key="1">
    <source>
        <dbReference type="PROSITE-ProRule" id="PRU00176"/>
    </source>
</evidence>
<feature type="compositionally biased region" description="Polar residues" evidence="2">
    <location>
        <begin position="178"/>
        <end position="198"/>
    </location>
</feature>
<evidence type="ECO:0000259" key="3">
    <source>
        <dbReference type="PROSITE" id="PS50102"/>
    </source>
</evidence>
<feature type="domain" description="SAP" evidence="4">
    <location>
        <begin position="13"/>
        <end position="47"/>
    </location>
</feature>
<dbReference type="PANTHER" id="PTHR46589:SF1">
    <property type="entry name" value="APOPTOTIC CHROMATIN CONDENSATION INDUCER IN THE NUCLEUS"/>
    <property type="match status" value="1"/>
</dbReference>
<dbReference type="PANTHER" id="PTHR46589">
    <property type="entry name" value="APOPTOTIC CHROMATIN CONDENSATION INDUCER IN THE NUCLEUS"/>
    <property type="match status" value="1"/>
</dbReference>
<dbReference type="SMART" id="SM00513">
    <property type="entry name" value="SAP"/>
    <property type="match status" value="1"/>
</dbReference>
<evidence type="ECO:0000259" key="4">
    <source>
        <dbReference type="PROSITE" id="PS50800"/>
    </source>
</evidence>
<accession>A0A815QZV1</accession>
<dbReference type="Pfam" id="PF16294">
    <property type="entry name" value="RSB_motif"/>
    <property type="match status" value="1"/>
</dbReference>
<dbReference type="InterPro" id="IPR032552">
    <property type="entry name" value="RSB_motif"/>
</dbReference>
<dbReference type="CDD" id="cd12432">
    <property type="entry name" value="RRM_ACINU"/>
    <property type="match status" value="1"/>
</dbReference>
<evidence type="ECO:0000256" key="2">
    <source>
        <dbReference type="SAM" id="MobiDB-lite"/>
    </source>
</evidence>
<sequence>MAESELAKQLNRIESMTNVELRAELKQRGCSTSGVKKDLLAKLRTALQKEYQDNSVGLTQNETSLPETVIPNHDQVNSSTVSQTVCISSVPVISISRVDIQSSVSPPASRRNTRTSSKKSSVDSRTNESLNTTPAEQDVVMNTSAEENNLEQKSHLFTVGVSNGKSDTAIEDAHLSEEQNTQNSVSITPNEKSETTPPVQEKDQSTLPIADKQQEISKKDELSSIVNESESAASQQLKQSRSQSAPFIKTYNRSTTNKINLSNELLKTFISDLSLVPESIANAELDASMNDDNIALSSTSNGATLETHNDNFSSMTIGDLADGKQQSISRTVVMDILNNNDDLSKRKQNSTATSSIADEPVRIKHALATDEPPSEILYIRGLTRPFSLLQLKELLGRYGTLIDGEFWLDKIKSQCFATYNTLEEAKHAREALDGCRWPSTNPKTLSIRYGRYEELQFSKTQDLPPDQMSVGEDDAFVRLTHSSFLAIGSLDRAMQQQANASALKRSTSSVNGTNPCSDDQESKKLKTAEPQLSGFLISEDEQEEGTEVEAVPNNEASGKDLDDYFRKTKAKPSIYWLSLTEEQVSFDSSIPNPSDSMFLILQIAERDRQAERRRAEREANAALVEKKSHSKRKHSSPPPFRRR</sequence>
<keyword evidence="6" id="KW-1185">Reference proteome</keyword>
<feature type="compositionally biased region" description="Basic and acidic residues" evidence="2">
    <location>
        <begin position="611"/>
        <end position="627"/>
    </location>
</feature>
<feature type="compositionally biased region" description="Basic residues" evidence="2">
    <location>
        <begin position="628"/>
        <end position="643"/>
    </location>
</feature>
<dbReference type="InterPro" id="IPR052793">
    <property type="entry name" value="EJC-associated_protein"/>
</dbReference>
<feature type="domain" description="RRM" evidence="3">
    <location>
        <begin position="375"/>
        <end position="452"/>
    </location>
</feature>
<dbReference type="InterPro" id="IPR036361">
    <property type="entry name" value="SAP_dom_sf"/>
</dbReference>
<dbReference type="AlphaFoldDB" id="A0A815QZV1"/>
<reference evidence="5" key="1">
    <citation type="submission" date="2021-02" db="EMBL/GenBank/DDBJ databases">
        <authorList>
            <person name="Nowell W R."/>
        </authorList>
    </citation>
    <scope>NUCLEOTIDE SEQUENCE</scope>
</reference>
<feature type="region of interest" description="Disordered" evidence="2">
    <location>
        <begin position="611"/>
        <end position="643"/>
    </location>
</feature>
<feature type="compositionally biased region" description="Polar residues" evidence="2">
    <location>
        <begin position="127"/>
        <end position="137"/>
    </location>
</feature>
<feature type="region of interest" description="Disordered" evidence="2">
    <location>
        <begin position="175"/>
        <end position="244"/>
    </location>
</feature>